<accession>A0AAD9NBB3</accession>
<dbReference type="PRINTS" id="PR00342">
    <property type="entry name" value="RHESUSRHD"/>
</dbReference>
<keyword evidence="4" id="KW-0472">Membrane</keyword>
<reference evidence="6" key="1">
    <citation type="journal article" date="2023" name="Mol. Biol. Evol.">
        <title>Third-Generation Sequencing Reveals the Adaptive Role of the Epigenome in Three Deep-Sea Polychaetes.</title>
        <authorList>
            <person name="Perez M."/>
            <person name="Aroh O."/>
            <person name="Sun Y."/>
            <person name="Lan Y."/>
            <person name="Juniper S.K."/>
            <person name="Young C.R."/>
            <person name="Angers B."/>
            <person name="Qian P.Y."/>
        </authorList>
    </citation>
    <scope>NUCLEOTIDE SEQUENCE</scope>
    <source>
        <strain evidence="6">R07B-5</strain>
    </source>
</reference>
<feature type="domain" description="Ammonium transporter AmtB-like" evidence="5">
    <location>
        <begin position="52"/>
        <end position="126"/>
    </location>
</feature>
<evidence type="ECO:0000256" key="2">
    <source>
        <dbReference type="ARBA" id="ARBA00022692"/>
    </source>
</evidence>
<evidence type="ECO:0000256" key="3">
    <source>
        <dbReference type="ARBA" id="ARBA00022989"/>
    </source>
</evidence>
<evidence type="ECO:0000313" key="6">
    <source>
        <dbReference type="EMBL" id="KAK2163750.1"/>
    </source>
</evidence>
<dbReference type="Proteomes" id="UP001209878">
    <property type="component" value="Unassembled WGS sequence"/>
</dbReference>
<dbReference type="Pfam" id="PF00909">
    <property type="entry name" value="Ammonium_transp"/>
    <property type="match status" value="1"/>
</dbReference>
<organism evidence="6 7">
    <name type="scientific">Ridgeia piscesae</name>
    <name type="common">Tubeworm</name>
    <dbReference type="NCBI Taxonomy" id="27915"/>
    <lineage>
        <taxon>Eukaryota</taxon>
        <taxon>Metazoa</taxon>
        <taxon>Spiralia</taxon>
        <taxon>Lophotrochozoa</taxon>
        <taxon>Annelida</taxon>
        <taxon>Polychaeta</taxon>
        <taxon>Sedentaria</taxon>
        <taxon>Canalipalpata</taxon>
        <taxon>Sabellida</taxon>
        <taxon>Siboglinidae</taxon>
        <taxon>Ridgeia</taxon>
    </lineage>
</organism>
<gene>
    <name evidence="6" type="ORF">NP493_1447g00082</name>
</gene>
<evidence type="ECO:0000256" key="4">
    <source>
        <dbReference type="ARBA" id="ARBA00023136"/>
    </source>
</evidence>
<dbReference type="Gene3D" id="1.10.3430.10">
    <property type="entry name" value="Ammonium transporter AmtB like domains"/>
    <property type="match status" value="1"/>
</dbReference>
<comment type="caution">
    <text evidence="6">The sequence shown here is derived from an EMBL/GenBank/DDBJ whole genome shotgun (WGS) entry which is preliminary data.</text>
</comment>
<name>A0AAD9NBB3_RIDPI</name>
<evidence type="ECO:0000259" key="5">
    <source>
        <dbReference type="Pfam" id="PF00909"/>
    </source>
</evidence>
<proteinExistence type="predicted"/>
<keyword evidence="7" id="KW-1185">Reference proteome</keyword>
<dbReference type="GO" id="GO:0008519">
    <property type="term" value="F:ammonium channel activity"/>
    <property type="evidence" value="ECO:0007669"/>
    <property type="project" value="InterPro"/>
</dbReference>
<dbReference type="EMBL" id="JAODUO010001446">
    <property type="protein sequence ID" value="KAK2163750.1"/>
    <property type="molecule type" value="Genomic_DNA"/>
</dbReference>
<evidence type="ECO:0000256" key="1">
    <source>
        <dbReference type="ARBA" id="ARBA00004141"/>
    </source>
</evidence>
<dbReference type="InterPro" id="IPR024041">
    <property type="entry name" value="NH4_transpt_AmtB-like_dom"/>
</dbReference>
<sequence length="130" mass="14381">MAFQGTKLGVLVLVFQVFCFALFIFFADYGDSANASNPSHSRSHDKGGADPTNNKVSRYYPMFQDVHVMVFVGFGFLMTFLKKYGFSSVGFNMLLAALALQVRRRLQTTGFCVRSRTAVVKVAVTAVAQM</sequence>
<comment type="subcellular location">
    <subcellularLocation>
        <location evidence="1">Membrane</location>
        <topology evidence="1">Multi-pass membrane protein</topology>
    </subcellularLocation>
</comment>
<keyword evidence="3" id="KW-1133">Transmembrane helix</keyword>
<dbReference type="AlphaFoldDB" id="A0AAD9NBB3"/>
<keyword evidence="2" id="KW-0812">Transmembrane</keyword>
<protein>
    <recommendedName>
        <fullName evidence="5">Ammonium transporter AmtB-like domain-containing protein</fullName>
    </recommendedName>
</protein>
<dbReference type="InterPro" id="IPR002229">
    <property type="entry name" value="RhesusRHD"/>
</dbReference>
<dbReference type="GO" id="GO:0005886">
    <property type="term" value="C:plasma membrane"/>
    <property type="evidence" value="ECO:0007669"/>
    <property type="project" value="InterPro"/>
</dbReference>
<dbReference type="InterPro" id="IPR029020">
    <property type="entry name" value="Ammonium/urea_transptr"/>
</dbReference>
<evidence type="ECO:0000313" key="7">
    <source>
        <dbReference type="Proteomes" id="UP001209878"/>
    </source>
</evidence>